<feature type="compositionally biased region" description="Acidic residues" evidence="1">
    <location>
        <begin position="516"/>
        <end position="527"/>
    </location>
</feature>
<sequence>MLHKHFVRLFGKDRPELQLNSYEEGSAFITELARYGHISLDERDKYIEQFNRMHYPVNYKELKVGMSWAGQETDGEIDSLLSSTGERARRMAEQIQESMDNISTGGQFYSLPNSALLLAGELRRGEKQISDVIKNLARVAGPYGYGRYNEEEECVDNLFWKRLSAKPALQPVSLNLLKFFREQRSIAQHFSGYIVPAFEGSYGKNGSSLESITLSQTEIDVYKQNDQLEGSLKAVTTRDILARIDPQRLSLYIPLRQCESARVENCVAALGWGLCEERYKQNPVDVLLYSRWPKNSLDLNRAEELGIAQKYVNLSSPAFPSQCISPPYTNEQSIYASNSLSLSFSIFLETVRVHKQFYQFGEEWLKSILQEKQSENKKSDTQREYLRQIRLNKIYEEQDDEMKKRVQNRKKREQQEEMMKKNPPSKQSDSESDSELKQKRSSNFGRKDIFEQYNEMNEGIISIDPQIRIFILACIGSVGNFDDQIKDKLKERGNAQQGEKDKSQEDVEIKDKKQSEEDEADEEDMWADSEEGTGFFQKIINIKKEKQTDKKLFPSFLDVLRHPLMAGHTSEKELQECWESILTRVSESHRLERV</sequence>
<dbReference type="EMBL" id="SNRW01000052">
    <property type="protein sequence ID" value="KAA6403861.1"/>
    <property type="molecule type" value="Genomic_DNA"/>
</dbReference>
<feature type="compositionally biased region" description="Basic and acidic residues" evidence="1">
    <location>
        <begin position="491"/>
        <end position="515"/>
    </location>
</feature>
<proteinExistence type="predicted"/>
<evidence type="ECO:0000313" key="2">
    <source>
        <dbReference type="EMBL" id="KAA6403861.1"/>
    </source>
</evidence>
<gene>
    <name evidence="2" type="ORF">EZS28_000602</name>
</gene>
<evidence type="ECO:0000256" key="1">
    <source>
        <dbReference type="SAM" id="MobiDB-lite"/>
    </source>
</evidence>
<dbReference type="AlphaFoldDB" id="A0A5J4X995"/>
<dbReference type="Proteomes" id="UP000324800">
    <property type="component" value="Unassembled WGS sequence"/>
</dbReference>
<evidence type="ECO:0000313" key="3">
    <source>
        <dbReference type="Proteomes" id="UP000324800"/>
    </source>
</evidence>
<organism evidence="2 3">
    <name type="scientific">Streblomastix strix</name>
    <dbReference type="NCBI Taxonomy" id="222440"/>
    <lineage>
        <taxon>Eukaryota</taxon>
        <taxon>Metamonada</taxon>
        <taxon>Preaxostyla</taxon>
        <taxon>Oxymonadida</taxon>
        <taxon>Streblomastigidae</taxon>
        <taxon>Streblomastix</taxon>
    </lineage>
</organism>
<feature type="region of interest" description="Disordered" evidence="1">
    <location>
        <begin position="400"/>
        <end position="443"/>
    </location>
</feature>
<feature type="region of interest" description="Disordered" evidence="1">
    <location>
        <begin position="491"/>
        <end position="527"/>
    </location>
</feature>
<accession>A0A5J4X995</accession>
<reference evidence="2 3" key="1">
    <citation type="submission" date="2019-03" db="EMBL/GenBank/DDBJ databases">
        <title>Single cell metagenomics reveals metabolic interactions within the superorganism composed of flagellate Streblomastix strix and complex community of Bacteroidetes bacteria on its surface.</title>
        <authorList>
            <person name="Treitli S.C."/>
            <person name="Kolisko M."/>
            <person name="Husnik F."/>
            <person name="Keeling P."/>
            <person name="Hampl V."/>
        </authorList>
    </citation>
    <scope>NUCLEOTIDE SEQUENCE [LARGE SCALE GENOMIC DNA]</scope>
    <source>
        <strain evidence="2">ST1C</strain>
    </source>
</reference>
<comment type="caution">
    <text evidence="2">The sequence shown here is derived from an EMBL/GenBank/DDBJ whole genome shotgun (WGS) entry which is preliminary data.</text>
</comment>
<name>A0A5J4X995_9EUKA</name>
<protein>
    <submittedName>
        <fullName evidence="2">Uncharacterized protein</fullName>
    </submittedName>
</protein>